<evidence type="ECO:0000256" key="4">
    <source>
        <dbReference type="ARBA" id="ARBA00022840"/>
    </source>
</evidence>
<organism evidence="6 7">
    <name type="scientific">Salinisphaera hydrothermalis (strain C41B8)</name>
    <dbReference type="NCBI Taxonomy" id="1304275"/>
    <lineage>
        <taxon>Bacteria</taxon>
        <taxon>Pseudomonadati</taxon>
        <taxon>Pseudomonadota</taxon>
        <taxon>Gammaproteobacteria</taxon>
        <taxon>Salinisphaerales</taxon>
        <taxon>Salinisphaeraceae</taxon>
        <taxon>Salinisphaera</taxon>
    </lineage>
</organism>
<evidence type="ECO:0000256" key="2">
    <source>
        <dbReference type="ARBA" id="ARBA00022737"/>
    </source>
</evidence>
<dbReference type="AlphaFoldDB" id="A0A084IPE3"/>
<dbReference type="Proteomes" id="UP000028302">
    <property type="component" value="Unassembled WGS sequence"/>
</dbReference>
<dbReference type="GO" id="GO:0016887">
    <property type="term" value="F:ATP hydrolysis activity"/>
    <property type="evidence" value="ECO:0007669"/>
    <property type="project" value="InterPro"/>
</dbReference>
<dbReference type="InterPro" id="IPR003439">
    <property type="entry name" value="ABC_transporter-like_ATP-bd"/>
</dbReference>
<keyword evidence="1" id="KW-0813">Transport</keyword>
<dbReference type="OrthoDB" id="6636041at2"/>
<dbReference type="PANTHER" id="PTHR43790:SF9">
    <property type="entry name" value="GALACTOFURANOSE TRANSPORTER ATP-BINDING PROTEIN YTFR"/>
    <property type="match status" value="1"/>
</dbReference>
<evidence type="ECO:0000256" key="3">
    <source>
        <dbReference type="ARBA" id="ARBA00022741"/>
    </source>
</evidence>
<feature type="domain" description="ABC transporter" evidence="5">
    <location>
        <begin position="257"/>
        <end position="502"/>
    </location>
</feature>
<keyword evidence="7" id="KW-1185">Reference proteome</keyword>
<dbReference type="CDD" id="cd03215">
    <property type="entry name" value="ABC_Carb_Monos_II"/>
    <property type="match status" value="1"/>
</dbReference>
<protein>
    <submittedName>
        <fullName evidence="6">ABC transporter</fullName>
    </submittedName>
</protein>
<reference evidence="6 7" key="1">
    <citation type="submission" date="2013-03" db="EMBL/GenBank/DDBJ databases">
        <title>Salinisphaera hydrothermalis C41B8 Genome Sequencing.</title>
        <authorList>
            <person name="Li C."/>
            <person name="Lai Q."/>
            <person name="Shao Z."/>
        </authorList>
    </citation>
    <scope>NUCLEOTIDE SEQUENCE [LARGE SCALE GENOMIC DNA]</scope>
    <source>
        <strain evidence="6 7">C41B8</strain>
    </source>
</reference>
<dbReference type="InterPro" id="IPR027417">
    <property type="entry name" value="P-loop_NTPase"/>
</dbReference>
<proteinExistence type="predicted"/>
<accession>A0A084IPE3</accession>
<dbReference type="InterPro" id="IPR017871">
    <property type="entry name" value="ABC_transporter-like_CS"/>
</dbReference>
<dbReference type="STRING" id="1304275.C41B8_03141"/>
<name>A0A084IPE3_SALHC</name>
<evidence type="ECO:0000313" key="7">
    <source>
        <dbReference type="Proteomes" id="UP000028302"/>
    </source>
</evidence>
<dbReference type="EMBL" id="APNK01000003">
    <property type="protein sequence ID" value="KEZ78577.1"/>
    <property type="molecule type" value="Genomic_DNA"/>
</dbReference>
<sequence length="529" mass="57280">MTDMAIELSAIVKRYGPTVALNEASLAVPAGQVHALLGENGAGKSTTVKVLSGLVTPDSGDIRVFGDAVRLRSPRDAHRHGIQTAFQELTLVPDLTVTQNLLLPYTPANALGLLRSRQARRKAVAELERLDLGGIDPRAEVRDLDLPTRQKLEIAKAVIREPRILLLDEPTSALSGRNVDWLESLVAKLRADGVTMIFITHRMQEVRSFCQALSVYRDGRCVGSGAVEDYSDGDIVELMLGRAMVQSYPPKTAAPPADSPALLSTRGLTVGDKLADVDLDIRRGEVVGVAALQGMGQSALYGSLFGLDRATRGTMAIEGREVEFASPRDAIRSGIGISYLPEDRKTEGLLLPMNGVENASLPLLDRFARFGWLDKRRETRAVRAVLDQVQVDPRALYTRCSAFSGGNQQKIVLAKWLLTQSQLMLMFDPTRGIDVGTKLEIFELMHRFAENGGGVLFHSTDTAELVNVAHRVIVLYRGRIVRELVGDAITEQALLEAELGQIDTEAAPASAAGGRDAGHALAQRAAAFV</sequence>
<keyword evidence="2" id="KW-0677">Repeat</keyword>
<dbReference type="SMART" id="SM00382">
    <property type="entry name" value="AAA"/>
    <property type="match status" value="1"/>
</dbReference>
<evidence type="ECO:0000256" key="1">
    <source>
        <dbReference type="ARBA" id="ARBA00022448"/>
    </source>
</evidence>
<keyword evidence="4" id="KW-0067">ATP-binding</keyword>
<dbReference type="Pfam" id="PF00005">
    <property type="entry name" value="ABC_tran"/>
    <property type="match status" value="2"/>
</dbReference>
<dbReference type="PROSITE" id="PS00211">
    <property type="entry name" value="ABC_TRANSPORTER_1"/>
    <property type="match status" value="1"/>
</dbReference>
<dbReference type="PANTHER" id="PTHR43790">
    <property type="entry name" value="CARBOHYDRATE TRANSPORT ATP-BINDING PROTEIN MG119-RELATED"/>
    <property type="match status" value="1"/>
</dbReference>
<dbReference type="Gene3D" id="3.40.50.300">
    <property type="entry name" value="P-loop containing nucleotide triphosphate hydrolases"/>
    <property type="match status" value="2"/>
</dbReference>
<dbReference type="eggNOG" id="COG1129">
    <property type="taxonomic scope" value="Bacteria"/>
</dbReference>
<gene>
    <name evidence="6" type="ORF">C41B8_03141</name>
</gene>
<keyword evidence="3" id="KW-0547">Nucleotide-binding</keyword>
<dbReference type="InterPro" id="IPR050107">
    <property type="entry name" value="ABC_carbohydrate_import_ATPase"/>
</dbReference>
<dbReference type="CDD" id="cd03216">
    <property type="entry name" value="ABC_Carb_Monos_I"/>
    <property type="match status" value="1"/>
</dbReference>
<evidence type="ECO:0000259" key="5">
    <source>
        <dbReference type="PROSITE" id="PS50893"/>
    </source>
</evidence>
<comment type="caution">
    <text evidence="6">The sequence shown here is derived from an EMBL/GenBank/DDBJ whole genome shotgun (WGS) entry which is preliminary data.</text>
</comment>
<dbReference type="InterPro" id="IPR003593">
    <property type="entry name" value="AAA+_ATPase"/>
</dbReference>
<dbReference type="PROSITE" id="PS50893">
    <property type="entry name" value="ABC_TRANSPORTER_2"/>
    <property type="match status" value="2"/>
</dbReference>
<dbReference type="RefSeq" id="WP_084188427.1">
    <property type="nucleotide sequence ID" value="NZ_APNK01000003.1"/>
</dbReference>
<dbReference type="SUPFAM" id="SSF52540">
    <property type="entry name" value="P-loop containing nucleoside triphosphate hydrolases"/>
    <property type="match status" value="2"/>
</dbReference>
<evidence type="ECO:0000313" key="6">
    <source>
        <dbReference type="EMBL" id="KEZ78577.1"/>
    </source>
</evidence>
<feature type="domain" description="ABC transporter" evidence="5">
    <location>
        <begin position="6"/>
        <end position="243"/>
    </location>
</feature>
<dbReference type="GO" id="GO:0005524">
    <property type="term" value="F:ATP binding"/>
    <property type="evidence" value="ECO:0007669"/>
    <property type="project" value="UniProtKB-KW"/>
</dbReference>
<dbReference type="PATRIC" id="fig|1304275.5.peg.637"/>